<dbReference type="NCBIfam" id="NF002783">
    <property type="entry name" value="PRK02909.1-1"/>
    <property type="match status" value="1"/>
</dbReference>
<reference evidence="10 11" key="1">
    <citation type="submission" date="2024-01" db="EMBL/GenBank/DDBJ databases">
        <title>Uliginosibacterium soil sp. nov.</title>
        <authorList>
            <person name="Lv Y."/>
        </authorList>
    </citation>
    <scope>NUCLEOTIDE SEQUENCE [LARGE SCALE GENOMIC DNA]</scope>
    <source>
        <strain evidence="10 11">H3</strain>
    </source>
</reference>
<evidence type="ECO:0000256" key="3">
    <source>
        <dbReference type="ARBA" id="ARBA00023015"/>
    </source>
</evidence>
<keyword evidence="3 9" id="KW-0805">Transcription regulation</keyword>
<evidence type="ECO:0000256" key="9">
    <source>
        <dbReference type="HAMAP-Rule" id="MF_00725"/>
    </source>
</evidence>
<evidence type="ECO:0000256" key="2">
    <source>
        <dbReference type="ARBA" id="ARBA00022795"/>
    </source>
</evidence>
<keyword evidence="10" id="KW-0966">Cell projection</keyword>
<keyword evidence="10" id="KW-0969">Cilium</keyword>
<comment type="subcellular location">
    <subcellularLocation>
        <location evidence="9">Cytoplasm</location>
    </subcellularLocation>
</comment>
<dbReference type="InterPro" id="IPR036194">
    <property type="entry name" value="FlhD_sf"/>
</dbReference>
<keyword evidence="11" id="KW-1185">Reference proteome</keyword>
<keyword evidence="7 9" id="KW-0804">Transcription</keyword>
<keyword evidence="2 9" id="KW-1005">Bacterial flagellum biogenesis</keyword>
<keyword evidence="10" id="KW-0282">Flagellum</keyword>
<keyword evidence="6 9" id="KW-0010">Activator</keyword>
<keyword evidence="5 9" id="KW-1015">Disulfide bond</keyword>
<comment type="function">
    <text evidence="8 9">Functions in complex with FlhC as a master transcriptional regulator that regulates transcription of several flagellar and non-flagellar operons by binding to their promoter region. Activates expression of class 2 flagellar genes, including fliA, which is a flagellum-specific sigma factor that turns on the class 3 genes. Also regulates genes whose products function in a variety of physiological pathways.</text>
</comment>
<comment type="similarity">
    <text evidence="9">Belongs to the FlhD family.</text>
</comment>
<keyword evidence="1 9" id="KW-0963">Cytoplasm</keyword>
<evidence type="ECO:0000256" key="6">
    <source>
        <dbReference type="ARBA" id="ARBA00023159"/>
    </source>
</evidence>
<evidence type="ECO:0000313" key="11">
    <source>
        <dbReference type="Proteomes" id="UP001331561"/>
    </source>
</evidence>
<accession>A0ABU6K5J0</accession>
<dbReference type="Gene3D" id="1.10.4000.10">
    <property type="entry name" value="Flagellar transcriptional activator FlhD"/>
    <property type="match status" value="1"/>
</dbReference>
<comment type="subunit">
    <text evidence="9">Homodimer; disulfide-linked. Forms a heterohexamer composed of two FlhC and four FlhD subunits. Each FlhC binds a FlhD dimer, forming a heterotrimer, and a hexamer assembles by dimerization of two heterotrimers.</text>
</comment>
<evidence type="ECO:0000256" key="4">
    <source>
        <dbReference type="ARBA" id="ARBA00023125"/>
    </source>
</evidence>
<keyword evidence="4 9" id="KW-0238">DNA-binding</keyword>
<protein>
    <recommendedName>
        <fullName evidence="9">Flagellar transcriptional regulator FlhD</fullName>
    </recommendedName>
</protein>
<proteinExistence type="inferred from homology"/>
<comment type="caution">
    <text evidence="10">The sequence shown here is derived from an EMBL/GenBank/DDBJ whole genome shotgun (WGS) entry which is preliminary data.</text>
</comment>
<evidence type="ECO:0000256" key="7">
    <source>
        <dbReference type="ARBA" id="ARBA00023163"/>
    </source>
</evidence>
<dbReference type="SUPFAM" id="SSF63592">
    <property type="entry name" value="Flagellar transcriptional activator FlhD"/>
    <property type="match status" value="1"/>
</dbReference>
<dbReference type="HAMAP" id="MF_00725">
    <property type="entry name" value="FlhD"/>
    <property type="match status" value="1"/>
</dbReference>
<comment type="domain">
    <text evidence="9">The C-terminal region contains a putative helix-turn-helix (HTH) motif, suggesting that this region may bind DNA.</text>
</comment>
<evidence type="ECO:0000256" key="8">
    <source>
        <dbReference type="ARBA" id="ARBA00025431"/>
    </source>
</evidence>
<evidence type="ECO:0000256" key="5">
    <source>
        <dbReference type="ARBA" id="ARBA00023157"/>
    </source>
</evidence>
<dbReference type="InterPro" id="IPR023559">
    <property type="entry name" value="Flagellar_FlhD"/>
</dbReference>
<dbReference type="Proteomes" id="UP001331561">
    <property type="component" value="Unassembled WGS sequence"/>
</dbReference>
<gene>
    <name evidence="9 10" type="primary">flhD</name>
    <name evidence="10" type="ORF">VVD49_14780</name>
</gene>
<name>A0ABU6K5J0_9RHOO</name>
<sequence>MTTSNINDEIKELNLAYLMLAQQMLSADREVAMLKLGVGEDVADMISKLSPGQILRMATGDMLICQFRFDDTLLLNLLSNHDRDNQAARIHATILAAATPVGHIA</sequence>
<evidence type="ECO:0000313" key="10">
    <source>
        <dbReference type="EMBL" id="MEC5386995.1"/>
    </source>
</evidence>
<feature type="disulfide bond" description="Interchain" evidence="9">
    <location>
        <position position="65"/>
    </location>
</feature>
<dbReference type="Pfam" id="PF05247">
    <property type="entry name" value="FlhD"/>
    <property type="match status" value="1"/>
</dbReference>
<evidence type="ECO:0000256" key="1">
    <source>
        <dbReference type="ARBA" id="ARBA00022490"/>
    </source>
</evidence>
<dbReference type="EMBL" id="JAYXHS010000002">
    <property type="protein sequence ID" value="MEC5386995.1"/>
    <property type="molecule type" value="Genomic_DNA"/>
</dbReference>
<organism evidence="10 11">
    <name type="scientific">Uliginosibacterium silvisoli</name>
    <dbReference type="NCBI Taxonomy" id="3114758"/>
    <lineage>
        <taxon>Bacteria</taxon>
        <taxon>Pseudomonadati</taxon>
        <taxon>Pseudomonadota</taxon>
        <taxon>Betaproteobacteria</taxon>
        <taxon>Rhodocyclales</taxon>
        <taxon>Zoogloeaceae</taxon>
        <taxon>Uliginosibacterium</taxon>
    </lineage>
</organism>
<dbReference type="RefSeq" id="WP_327599944.1">
    <property type="nucleotide sequence ID" value="NZ_JAYXHS010000002.1"/>
</dbReference>